<keyword evidence="4" id="KW-1185">Reference proteome</keyword>
<organism evidence="3 4">
    <name type="scientific">Pseudoduganella rivuli</name>
    <dbReference type="NCBI Taxonomy" id="2666085"/>
    <lineage>
        <taxon>Bacteria</taxon>
        <taxon>Pseudomonadati</taxon>
        <taxon>Pseudomonadota</taxon>
        <taxon>Betaproteobacteria</taxon>
        <taxon>Burkholderiales</taxon>
        <taxon>Oxalobacteraceae</taxon>
        <taxon>Telluria group</taxon>
        <taxon>Pseudoduganella</taxon>
    </lineage>
</organism>
<dbReference type="InterPro" id="IPR020904">
    <property type="entry name" value="Sc_DH/Rdtase_CS"/>
</dbReference>
<dbReference type="PRINTS" id="PR00080">
    <property type="entry name" value="SDRFAMILY"/>
</dbReference>
<accession>A0A7X2IIN1</accession>
<dbReference type="PRINTS" id="PR00081">
    <property type="entry name" value="GDHRDH"/>
</dbReference>
<dbReference type="PANTHER" id="PTHR24321:SF14">
    <property type="entry name" value="SHORT-CHAIN TYPE DEHYDROGENASE_REDUCTASE BLR2146-RELATED"/>
    <property type="match status" value="1"/>
</dbReference>
<dbReference type="PANTHER" id="PTHR24321">
    <property type="entry name" value="DEHYDROGENASES, SHORT CHAIN"/>
    <property type="match status" value="1"/>
</dbReference>
<dbReference type="CDD" id="cd05233">
    <property type="entry name" value="SDR_c"/>
    <property type="match status" value="1"/>
</dbReference>
<dbReference type="Gene3D" id="3.40.50.720">
    <property type="entry name" value="NAD(P)-binding Rossmann-like Domain"/>
    <property type="match status" value="1"/>
</dbReference>
<dbReference type="GO" id="GO:0016491">
    <property type="term" value="F:oxidoreductase activity"/>
    <property type="evidence" value="ECO:0007669"/>
    <property type="project" value="UniProtKB-KW"/>
</dbReference>
<dbReference type="Proteomes" id="UP000446768">
    <property type="component" value="Unassembled WGS sequence"/>
</dbReference>
<evidence type="ECO:0000256" key="1">
    <source>
        <dbReference type="ARBA" id="ARBA00006484"/>
    </source>
</evidence>
<evidence type="ECO:0000256" key="2">
    <source>
        <dbReference type="ARBA" id="ARBA00023002"/>
    </source>
</evidence>
<dbReference type="PROSITE" id="PS00061">
    <property type="entry name" value="ADH_SHORT"/>
    <property type="match status" value="1"/>
</dbReference>
<reference evidence="3 4" key="1">
    <citation type="submission" date="2019-11" db="EMBL/GenBank/DDBJ databases">
        <title>Novel species isolated from a subtropical stream in China.</title>
        <authorList>
            <person name="Lu H."/>
        </authorList>
    </citation>
    <scope>NUCLEOTIDE SEQUENCE [LARGE SCALE GENOMIC DNA]</scope>
    <source>
        <strain evidence="3 4">FT92W</strain>
    </source>
</reference>
<dbReference type="InterPro" id="IPR036291">
    <property type="entry name" value="NAD(P)-bd_dom_sf"/>
</dbReference>
<dbReference type="AlphaFoldDB" id="A0A7X2IIN1"/>
<dbReference type="RefSeq" id="WP_154371003.1">
    <property type="nucleotide sequence ID" value="NZ_WKJJ01000001.1"/>
</dbReference>
<dbReference type="SUPFAM" id="SSF51735">
    <property type="entry name" value="NAD(P)-binding Rossmann-fold domains"/>
    <property type="match status" value="1"/>
</dbReference>
<evidence type="ECO:0000313" key="3">
    <source>
        <dbReference type="EMBL" id="MRV70535.1"/>
    </source>
</evidence>
<gene>
    <name evidence="3" type="ORF">GJ700_02215</name>
</gene>
<dbReference type="InterPro" id="IPR002347">
    <property type="entry name" value="SDR_fam"/>
</dbReference>
<name>A0A7X2IIN1_9BURK</name>
<keyword evidence="2" id="KW-0560">Oxidoreductase</keyword>
<dbReference type="FunFam" id="3.40.50.720:FF:000084">
    <property type="entry name" value="Short-chain dehydrogenase reductase"/>
    <property type="match status" value="1"/>
</dbReference>
<evidence type="ECO:0000313" key="4">
    <source>
        <dbReference type="Proteomes" id="UP000446768"/>
    </source>
</evidence>
<proteinExistence type="inferred from homology"/>
<dbReference type="EMBL" id="WKJJ01000001">
    <property type="protein sequence ID" value="MRV70535.1"/>
    <property type="molecule type" value="Genomic_DNA"/>
</dbReference>
<protein>
    <submittedName>
        <fullName evidence="3">SDR family oxidoreductase</fullName>
    </submittedName>
</protein>
<comment type="caution">
    <text evidence="3">The sequence shown here is derived from an EMBL/GenBank/DDBJ whole genome shotgun (WGS) entry which is preliminary data.</text>
</comment>
<comment type="similarity">
    <text evidence="1">Belongs to the short-chain dehydrogenases/reductases (SDR) family.</text>
</comment>
<sequence length="286" mass="29075">MSTSKSAEASSGKPGGKLDGKVVVITGAGGGLGAECARVLAGHGAAIAVVDIDLAGAQRVAGAIVEQGGQALALCTDVSDARQVEAMAATVAAHFGRIDVLYNNAAILTNEQRAGDRDVVNMDLGAWDRAMAVNLRGAMLCAKYVIPHILRAGGGSVMFATSGLGAQGDLTLSAYAASKAGVAMLAKSIAAQYGKQGLRSNAIQIGLVENPGHPLPPDIRQILLDNHLTPDLGKPRQLADIVAFLASDESSFITGHTLAADGGFSSHTPSMAAMRAYFAKVGSNSL</sequence>
<dbReference type="Pfam" id="PF13561">
    <property type="entry name" value="adh_short_C2"/>
    <property type="match status" value="1"/>
</dbReference>